<accession>A0A1J6KE11</accession>
<feature type="compositionally biased region" description="Basic residues" evidence="1">
    <location>
        <begin position="99"/>
        <end position="108"/>
    </location>
</feature>
<comment type="caution">
    <text evidence="2">The sequence shown here is derived from an EMBL/GenBank/DDBJ whole genome shotgun (WGS) entry which is preliminary data.</text>
</comment>
<dbReference type="PANTHER" id="PTHR22684">
    <property type="entry name" value="NULP1-RELATED"/>
    <property type="match status" value="1"/>
</dbReference>
<evidence type="ECO:0008006" key="4">
    <source>
        <dbReference type="Google" id="ProtNLM"/>
    </source>
</evidence>
<proteinExistence type="predicted"/>
<dbReference type="Pfam" id="PF04910">
    <property type="entry name" value="Tcf25"/>
    <property type="match status" value="1"/>
</dbReference>
<dbReference type="KEGG" id="nau:109214654"/>
<dbReference type="GO" id="GO:1990112">
    <property type="term" value="C:RQC complex"/>
    <property type="evidence" value="ECO:0007669"/>
    <property type="project" value="TreeGrafter"/>
</dbReference>
<gene>
    <name evidence="2" type="ORF">A4A49_24158</name>
</gene>
<dbReference type="OMA" id="IWGKMPP"/>
<dbReference type="OrthoDB" id="205993at2759"/>
<dbReference type="Gramene" id="OIT26932">
    <property type="protein sequence ID" value="OIT26932"/>
    <property type="gene ID" value="A4A49_24158"/>
</dbReference>
<keyword evidence="3" id="KW-1185">Reference proteome</keyword>
<dbReference type="EMBL" id="MJEQ01002606">
    <property type="protein sequence ID" value="OIT26932.1"/>
    <property type="molecule type" value="Genomic_DNA"/>
</dbReference>
<feature type="compositionally biased region" description="Acidic residues" evidence="1">
    <location>
        <begin position="51"/>
        <end position="61"/>
    </location>
</feature>
<evidence type="ECO:0000313" key="2">
    <source>
        <dbReference type="EMBL" id="OIT26932.1"/>
    </source>
</evidence>
<feature type="region of interest" description="Disordered" evidence="1">
    <location>
        <begin position="194"/>
        <end position="214"/>
    </location>
</feature>
<feature type="region of interest" description="Disordered" evidence="1">
    <location>
        <begin position="1"/>
        <end position="123"/>
    </location>
</feature>
<name>A0A1J6KE11_NICAT</name>
<protein>
    <recommendedName>
        <fullName evidence="4">Transcription factor 25</fullName>
    </recommendedName>
</protein>
<organism evidence="2 3">
    <name type="scientific">Nicotiana attenuata</name>
    <name type="common">Coyote tobacco</name>
    <dbReference type="NCBI Taxonomy" id="49451"/>
    <lineage>
        <taxon>Eukaryota</taxon>
        <taxon>Viridiplantae</taxon>
        <taxon>Streptophyta</taxon>
        <taxon>Embryophyta</taxon>
        <taxon>Tracheophyta</taxon>
        <taxon>Spermatophyta</taxon>
        <taxon>Magnoliopsida</taxon>
        <taxon>eudicotyledons</taxon>
        <taxon>Gunneridae</taxon>
        <taxon>Pentapetalae</taxon>
        <taxon>asterids</taxon>
        <taxon>lamiids</taxon>
        <taxon>Solanales</taxon>
        <taxon>Solanaceae</taxon>
        <taxon>Nicotianoideae</taxon>
        <taxon>Nicotianeae</taxon>
        <taxon>Nicotiana</taxon>
    </lineage>
</organism>
<dbReference type="STRING" id="49451.A0A1J6KE11"/>
<dbReference type="AlphaFoldDB" id="A0A1J6KE11"/>
<evidence type="ECO:0000256" key="1">
    <source>
        <dbReference type="SAM" id="MobiDB-lite"/>
    </source>
</evidence>
<evidence type="ECO:0000313" key="3">
    <source>
        <dbReference type="Proteomes" id="UP000187609"/>
    </source>
</evidence>
<reference evidence="2" key="1">
    <citation type="submission" date="2016-11" db="EMBL/GenBank/DDBJ databases">
        <title>The genome of Nicotiana attenuata.</title>
        <authorList>
            <person name="Xu S."/>
            <person name="Brockmoeller T."/>
            <person name="Gaquerel E."/>
            <person name="Navarro A."/>
            <person name="Kuhl H."/>
            <person name="Gase K."/>
            <person name="Ling Z."/>
            <person name="Zhou W."/>
            <person name="Kreitzer C."/>
            <person name="Stanke M."/>
            <person name="Tang H."/>
            <person name="Lyons E."/>
            <person name="Pandey P."/>
            <person name="Pandey S.P."/>
            <person name="Timmermann B."/>
            <person name="Baldwin I.T."/>
        </authorList>
    </citation>
    <scope>NUCLEOTIDE SEQUENCE [LARGE SCALE GENOMIC DNA]</scope>
    <source>
        <strain evidence="2">UT</strain>
    </source>
</reference>
<feature type="compositionally biased region" description="Acidic residues" evidence="1">
    <location>
        <begin position="26"/>
        <end position="35"/>
    </location>
</feature>
<dbReference type="InterPro" id="IPR006994">
    <property type="entry name" value="TCF25/Rqc1"/>
</dbReference>
<sequence>MSVRLMKKILKEKEQPAEPQQLINNNEEEEPESESESPPHSSATFRNPFDLLDDEDDAGDDQENKADNDDGSSIHNSDEKQAFTTKATPEAFVLSDSKLKKKKKKKNKEKSQPRAEDNENSWNESLEQLSIKDDSSHLEHVAHDPGKSNTTNLNGRLKVVKQYTSSVLQVDPKFLNAENELKRIFGSRVVNSFEKSHQTGSSRQPRGGRRGNQNHRKTIIVSPLEHWPRWDGSLSMELVETRDGICYFRYVHTSSYSQAQEAFESAKAVHDFNGIVNILLHHPYHVESLITLAEYYKFSGEHQMSADCTARCLYALECAWHPMFTPLIGNCHLKYSCETNKPLFSVLFSHMKNMDRRGCHRSALELCKLLLLLDSDDPMGVLFCIDYYSLRAEEYTWLEQFSEQYKSDNSLWLFPNYSYSLAVCRYYVENEEHAKDIKTENLKASATDLMKQALMLHPSVLKKLVLKVPLKDKAWTSIIKHKFFSSDQTGTPSLDHLINIYVERSYLIWRLPDLQKFLRDSALSVIETLQNDGNDAGDWICVRKEAFSSEKNEYSHLLVSDFSDSVPTLPPDNLQNFMVDPRREVPNDAQPANNRVQDLSDRNAIAVLLESMLPWINYGSGHDQLDHDEQANDG</sequence>
<dbReference type="PANTHER" id="PTHR22684:SF0">
    <property type="entry name" value="RIBOSOME QUALITY CONTROL COMPLEX SUBUNIT TCF25"/>
    <property type="match status" value="1"/>
</dbReference>
<dbReference type="Proteomes" id="UP000187609">
    <property type="component" value="Unassembled WGS sequence"/>
</dbReference>